<gene>
    <name evidence="1" type="ORF">BPAG_LOCUS8076</name>
</gene>
<accession>A0A0N4TIP4</accession>
<dbReference type="EMBL" id="UZAD01013130">
    <property type="protein sequence ID" value="VDN89262.1"/>
    <property type="molecule type" value="Genomic_DNA"/>
</dbReference>
<protein>
    <submittedName>
        <fullName evidence="3">Zf-3CxxC domain-containing protein</fullName>
    </submittedName>
</protein>
<sequence>MVIWHRYSFLGKRERVDITCKLDSEHFQYFWTGWRPCTKPFKELALEMFVLDELQLQLCEKCSRPHQVRDIRAKASF</sequence>
<keyword evidence="2" id="KW-1185">Reference proteome</keyword>
<evidence type="ECO:0000313" key="3">
    <source>
        <dbReference type="WBParaSite" id="BPAG_0000811401-mRNA-1"/>
    </source>
</evidence>
<reference evidence="3" key="1">
    <citation type="submission" date="2017-02" db="UniProtKB">
        <authorList>
            <consortium name="WormBaseParasite"/>
        </authorList>
    </citation>
    <scope>IDENTIFICATION</scope>
</reference>
<dbReference type="Proteomes" id="UP000278627">
    <property type="component" value="Unassembled WGS sequence"/>
</dbReference>
<reference evidence="1 2" key="2">
    <citation type="submission" date="2018-11" db="EMBL/GenBank/DDBJ databases">
        <authorList>
            <consortium name="Pathogen Informatics"/>
        </authorList>
    </citation>
    <scope>NUCLEOTIDE SEQUENCE [LARGE SCALE GENOMIC DNA]</scope>
</reference>
<name>A0A0N4TIP4_BRUPA</name>
<organism evidence="3">
    <name type="scientific">Brugia pahangi</name>
    <name type="common">Filarial nematode worm</name>
    <dbReference type="NCBI Taxonomy" id="6280"/>
    <lineage>
        <taxon>Eukaryota</taxon>
        <taxon>Metazoa</taxon>
        <taxon>Ecdysozoa</taxon>
        <taxon>Nematoda</taxon>
        <taxon>Chromadorea</taxon>
        <taxon>Rhabditida</taxon>
        <taxon>Spirurina</taxon>
        <taxon>Spiruromorpha</taxon>
        <taxon>Filarioidea</taxon>
        <taxon>Onchocercidae</taxon>
        <taxon>Brugia</taxon>
    </lineage>
</organism>
<dbReference type="AlphaFoldDB" id="A0A0N4TIP4"/>
<proteinExistence type="predicted"/>
<evidence type="ECO:0000313" key="1">
    <source>
        <dbReference type="EMBL" id="VDN89262.1"/>
    </source>
</evidence>
<dbReference type="WBParaSite" id="BPAG_0000811401-mRNA-1">
    <property type="protein sequence ID" value="BPAG_0000811401-mRNA-1"/>
    <property type="gene ID" value="BPAG_0000811401"/>
</dbReference>
<evidence type="ECO:0000313" key="2">
    <source>
        <dbReference type="Proteomes" id="UP000278627"/>
    </source>
</evidence>